<dbReference type="GeneID" id="93163985"/>
<dbReference type="EMBL" id="ADLK01000032">
    <property type="protein sequence ID" value="KMW16197.1"/>
    <property type="molecule type" value="Genomic_DNA"/>
</dbReference>
<dbReference type="Proteomes" id="UP000037392">
    <property type="component" value="Unassembled WGS sequence"/>
</dbReference>
<reference evidence="1 2" key="1">
    <citation type="submission" date="2011-04" db="EMBL/GenBank/DDBJ databases">
        <title>The Genome Sequence of Clostridium citroniae WAL-19142.</title>
        <authorList>
            <consortium name="The Broad Institute Genome Sequencing Platform"/>
            <person name="Earl A."/>
            <person name="Ward D."/>
            <person name="Feldgarden M."/>
            <person name="Gevers D."/>
            <person name="Warren Y.A."/>
            <person name="Tyrrell K.L."/>
            <person name="Citron D.M."/>
            <person name="Goldstein E.J."/>
            <person name="Daigneault M."/>
            <person name="Allen-Vercoe E."/>
            <person name="Young S.K."/>
            <person name="Zeng Q."/>
            <person name="Gargeya S."/>
            <person name="Fitzgerald M."/>
            <person name="Haas B."/>
            <person name="Abouelleil A."/>
            <person name="Alvarado L."/>
            <person name="Arachchi H.M."/>
            <person name="Berlin A."/>
            <person name="Brown A."/>
            <person name="Chapman S.B."/>
            <person name="Chen Z."/>
            <person name="Dunbar C."/>
            <person name="Freedman E."/>
            <person name="Gearin G."/>
            <person name="Gellesch M."/>
            <person name="Goldberg J."/>
            <person name="Griggs A."/>
            <person name="Gujja S."/>
            <person name="Heilman E.R."/>
            <person name="Heiman D."/>
            <person name="Howarth C."/>
            <person name="Larson L."/>
            <person name="Lui A."/>
            <person name="MacDonald P.J."/>
            <person name="Mehta T."/>
            <person name="Montmayeur A."/>
            <person name="Murphy C."/>
            <person name="Neiman D."/>
            <person name="Pearson M."/>
            <person name="Priest M."/>
            <person name="Roberts A."/>
            <person name="Saif S."/>
            <person name="Shea T."/>
            <person name="Shenoy N."/>
            <person name="Sisk P."/>
            <person name="Stolte C."/>
            <person name="Sykes S."/>
            <person name="White J."/>
            <person name="Yandava C."/>
            <person name="Wortman J."/>
            <person name="Nusbaum C."/>
            <person name="Birren B."/>
        </authorList>
    </citation>
    <scope>NUCLEOTIDE SEQUENCE [LARGE SCALE GENOMIC DNA]</scope>
    <source>
        <strain evidence="1 2">WAL-19142</strain>
    </source>
</reference>
<protein>
    <submittedName>
        <fullName evidence="1">Uncharacterized protein</fullName>
    </submittedName>
</protein>
<accession>A0A0J9BSZ6</accession>
<evidence type="ECO:0000313" key="1">
    <source>
        <dbReference type="EMBL" id="KMW16197.1"/>
    </source>
</evidence>
<dbReference type="AlphaFoldDB" id="A0A0J9BSZ6"/>
<name>A0A0J9BSZ6_9FIRM</name>
<sequence>MGAKADVKLAYKADKMPGIGAEKGLPEGGRPGYIYSFKYASLYLSPFFPTFKPV</sequence>
<evidence type="ECO:0000313" key="2">
    <source>
        <dbReference type="Proteomes" id="UP000037392"/>
    </source>
</evidence>
<proteinExistence type="predicted"/>
<gene>
    <name evidence="1" type="ORF">HMPREF9470_04635</name>
</gene>
<organism evidence="1 2">
    <name type="scientific">[Clostridium] citroniae WAL-19142</name>
    <dbReference type="NCBI Taxonomy" id="742734"/>
    <lineage>
        <taxon>Bacteria</taxon>
        <taxon>Bacillati</taxon>
        <taxon>Bacillota</taxon>
        <taxon>Clostridia</taxon>
        <taxon>Lachnospirales</taxon>
        <taxon>Lachnospiraceae</taxon>
        <taxon>Enterocloster</taxon>
    </lineage>
</organism>
<comment type="caution">
    <text evidence="1">The sequence shown here is derived from an EMBL/GenBank/DDBJ whole genome shotgun (WGS) entry which is preliminary data.</text>
</comment>
<dbReference type="RefSeq" id="WP_156200174.1">
    <property type="nucleotide sequence ID" value="NZ_KQ235882.1"/>
</dbReference>